<keyword evidence="1" id="KW-0732">Signal</keyword>
<sequence length="157" mass="17181">MNSQKLSLLVLILFSLATLQACTMAKISGKSSKPLMLNNPNVQTEIVRSVSQTKMKTFDYTGAIDVYEVLNEVIANSEADAVTNLTVKLKSDPATFFVNLVTLGIANAYKVEVTGDLVRLPNGISKVDTISHKELTNIKPSSNKEITTLHFDGYFQP</sequence>
<keyword evidence="3" id="KW-1185">Reference proteome</keyword>
<feature type="signal peptide" evidence="1">
    <location>
        <begin position="1"/>
        <end position="21"/>
    </location>
</feature>
<protein>
    <submittedName>
        <fullName evidence="2">Uncharacterized protein</fullName>
    </submittedName>
</protein>
<evidence type="ECO:0000313" key="2">
    <source>
        <dbReference type="EMBL" id="NGP89199.1"/>
    </source>
</evidence>
<comment type="caution">
    <text evidence="2">The sequence shown here is derived from an EMBL/GenBank/DDBJ whole genome shotgun (WGS) entry which is preliminary data.</text>
</comment>
<dbReference type="EMBL" id="JAALLS010000017">
    <property type="protein sequence ID" value="NGP89199.1"/>
    <property type="molecule type" value="Genomic_DNA"/>
</dbReference>
<dbReference type="AlphaFoldDB" id="A0A6M1T545"/>
<feature type="chain" id="PRO_5026764983" evidence="1">
    <location>
        <begin position="22"/>
        <end position="157"/>
    </location>
</feature>
<name>A0A6M1T545_9BACT</name>
<reference evidence="2 3" key="1">
    <citation type="submission" date="2020-02" db="EMBL/GenBank/DDBJ databases">
        <title>Aliifodinibius halophilus 2W32, complete genome.</title>
        <authorList>
            <person name="Li Y."/>
            <person name="Wu S."/>
        </authorList>
    </citation>
    <scope>NUCLEOTIDE SEQUENCE [LARGE SCALE GENOMIC DNA]</scope>
    <source>
        <strain evidence="2 3">2W32</strain>
    </source>
</reference>
<organism evidence="2 3">
    <name type="scientific">Fodinibius halophilus</name>
    <dbReference type="NCBI Taxonomy" id="1736908"/>
    <lineage>
        <taxon>Bacteria</taxon>
        <taxon>Pseudomonadati</taxon>
        <taxon>Balneolota</taxon>
        <taxon>Balneolia</taxon>
        <taxon>Balneolales</taxon>
        <taxon>Balneolaceae</taxon>
        <taxon>Fodinibius</taxon>
    </lineage>
</organism>
<proteinExistence type="predicted"/>
<evidence type="ECO:0000256" key="1">
    <source>
        <dbReference type="SAM" id="SignalP"/>
    </source>
</evidence>
<gene>
    <name evidence="2" type="ORF">G3569_12635</name>
</gene>
<dbReference type="RefSeq" id="WP_165269693.1">
    <property type="nucleotide sequence ID" value="NZ_JAALLS010000017.1"/>
</dbReference>
<accession>A0A6M1T545</accession>
<dbReference type="Proteomes" id="UP000479132">
    <property type="component" value="Unassembled WGS sequence"/>
</dbReference>
<dbReference type="PROSITE" id="PS51257">
    <property type="entry name" value="PROKAR_LIPOPROTEIN"/>
    <property type="match status" value="1"/>
</dbReference>
<evidence type="ECO:0000313" key="3">
    <source>
        <dbReference type="Proteomes" id="UP000479132"/>
    </source>
</evidence>